<accession>A0A448XQ00</accession>
<dbReference type="EMBL" id="CAAALY010271987">
    <property type="protein sequence ID" value="VEL41991.1"/>
    <property type="molecule type" value="Genomic_DNA"/>
</dbReference>
<evidence type="ECO:0000256" key="1">
    <source>
        <dbReference type="SAM" id="MobiDB-lite"/>
    </source>
</evidence>
<feature type="region of interest" description="Disordered" evidence="1">
    <location>
        <begin position="1"/>
        <end position="23"/>
    </location>
</feature>
<sequence length="89" mass="10184">MGSCSEDVRHMTDEKSARIHQSRKVVRRSLFRTNVQSQLQGNPPTASGETKLRISSSRLFNRIGRYTNINHVRDSSNPSFSAYSHFVFI</sequence>
<evidence type="ECO:0000313" key="2">
    <source>
        <dbReference type="EMBL" id="VEL41991.1"/>
    </source>
</evidence>
<gene>
    <name evidence="2" type="ORF">PXEA_LOCUS35431</name>
</gene>
<organism evidence="2 3">
    <name type="scientific">Protopolystoma xenopodis</name>
    <dbReference type="NCBI Taxonomy" id="117903"/>
    <lineage>
        <taxon>Eukaryota</taxon>
        <taxon>Metazoa</taxon>
        <taxon>Spiralia</taxon>
        <taxon>Lophotrochozoa</taxon>
        <taxon>Platyhelminthes</taxon>
        <taxon>Monogenea</taxon>
        <taxon>Polyopisthocotylea</taxon>
        <taxon>Polystomatidea</taxon>
        <taxon>Polystomatidae</taxon>
        <taxon>Protopolystoma</taxon>
    </lineage>
</organism>
<keyword evidence="3" id="KW-1185">Reference proteome</keyword>
<proteinExistence type="predicted"/>
<protein>
    <submittedName>
        <fullName evidence="2">Uncharacterized protein</fullName>
    </submittedName>
</protein>
<name>A0A448XQ00_9PLAT</name>
<comment type="caution">
    <text evidence="2">The sequence shown here is derived from an EMBL/GenBank/DDBJ whole genome shotgun (WGS) entry which is preliminary data.</text>
</comment>
<dbReference type="Proteomes" id="UP000784294">
    <property type="component" value="Unassembled WGS sequence"/>
</dbReference>
<feature type="compositionally biased region" description="Basic and acidic residues" evidence="1">
    <location>
        <begin position="1"/>
        <end position="17"/>
    </location>
</feature>
<evidence type="ECO:0000313" key="3">
    <source>
        <dbReference type="Proteomes" id="UP000784294"/>
    </source>
</evidence>
<dbReference type="AlphaFoldDB" id="A0A448XQ00"/>
<reference evidence="2" key="1">
    <citation type="submission" date="2018-11" db="EMBL/GenBank/DDBJ databases">
        <authorList>
            <consortium name="Pathogen Informatics"/>
        </authorList>
    </citation>
    <scope>NUCLEOTIDE SEQUENCE</scope>
</reference>